<sequence>MEASEHISKRCKNCEVMELRLRYYQDRLDCMKHSNVELSKKMHEMDEKNEKVMSILTTIIEAKVSNIVCSLLK</sequence>
<dbReference type="Proteomes" id="UP001314205">
    <property type="component" value="Unassembled WGS sequence"/>
</dbReference>
<keyword evidence="2" id="KW-1185">Reference proteome</keyword>
<dbReference type="EMBL" id="CAVLGL010000091">
    <property type="protein sequence ID" value="CAK1595065.1"/>
    <property type="molecule type" value="Genomic_DNA"/>
</dbReference>
<accession>A0AAV1LJH0</accession>
<name>A0AAV1LJH0_9NEOP</name>
<gene>
    <name evidence="1" type="ORF">PARMNEM_LOCUS14602</name>
</gene>
<comment type="caution">
    <text evidence="1">The sequence shown here is derived from an EMBL/GenBank/DDBJ whole genome shotgun (WGS) entry which is preliminary data.</text>
</comment>
<protein>
    <submittedName>
        <fullName evidence="1">Uncharacterized protein</fullName>
    </submittedName>
</protein>
<organism evidence="1 2">
    <name type="scientific">Parnassius mnemosyne</name>
    <name type="common">clouded apollo</name>
    <dbReference type="NCBI Taxonomy" id="213953"/>
    <lineage>
        <taxon>Eukaryota</taxon>
        <taxon>Metazoa</taxon>
        <taxon>Ecdysozoa</taxon>
        <taxon>Arthropoda</taxon>
        <taxon>Hexapoda</taxon>
        <taxon>Insecta</taxon>
        <taxon>Pterygota</taxon>
        <taxon>Neoptera</taxon>
        <taxon>Endopterygota</taxon>
        <taxon>Lepidoptera</taxon>
        <taxon>Glossata</taxon>
        <taxon>Ditrysia</taxon>
        <taxon>Papilionoidea</taxon>
        <taxon>Papilionidae</taxon>
        <taxon>Parnassiinae</taxon>
        <taxon>Parnassini</taxon>
        <taxon>Parnassius</taxon>
        <taxon>Driopa</taxon>
    </lineage>
</organism>
<evidence type="ECO:0000313" key="1">
    <source>
        <dbReference type="EMBL" id="CAK1595065.1"/>
    </source>
</evidence>
<reference evidence="1 2" key="1">
    <citation type="submission" date="2023-11" db="EMBL/GenBank/DDBJ databases">
        <authorList>
            <person name="Hedman E."/>
            <person name="Englund M."/>
            <person name="Stromberg M."/>
            <person name="Nyberg Akerstrom W."/>
            <person name="Nylinder S."/>
            <person name="Jareborg N."/>
            <person name="Kallberg Y."/>
            <person name="Kronander E."/>
        </authorList>
    </citation>
    <scope>NUCLEOTIDE SEQUENCE [LARGE SCALE GENOMIC DNA]</scope>
</reference>
<proteinExistence type="predicted"/>
<evidence type="ECO:0000313" key="2">
    <source>
        <dbReference type="Proteomes" id="UP001314205"/>
    </source>
</evidence>
<dbReference type="AlphaFoldDB" id="A0AAV1LJH0"/>